<dbReference type="RefSeq" id="WP_264788155.1">
    <property type="nucleotide sequence ID" value="NZ_AP026867.1"/>
</dbReference>
<gene>
    <name evidence="1" type="ORF">AsAng_0035290</name>
</gene>
<dbReference type="KEGG" id="aup:AsAng_0035290"/>
<dbReference type="InterPro" id="IPR036770">
    <property type="entry name" value="Ankyrin_rpt-contain_sf"/>
</dbReference>
<dbReference type="PANTHER" id="PTHR24127">
    <property type="entry name" value="ANKYRIN REPEAT AND EF-HAND DOMAIN-CONTAINING PROTEIN 1"/>
    <property type="match status" value="1"/>
</dbReference>
<dbReference type="InterPro" id="IPR002110">
    <property type="entry name" value="Ankyrin_rpt"/>
</dbReference>
<dbReference type="AlphaFoldDB" id="A0A916DSW8"/>
<proteinExistence type="predicted"/>
<dbReference type="SMART" id="SM00248">
    <property type="entry name" value="ANK"/>
    <property type="match status" value="2"/>
</dbReference>
<sequence length="112" mass="12944">MAAGDWKEMLYASQTGDLELLKYHIQRGVNPNYQHPELLTTPLIESIENKHVEITKFLLENGANPHLKAGFSNDTPLKVAQLQKNDAAIKLLKPYYKSFFQSLLFWKKEKKQ</sequence>
<organism evidence="1 2">
    <name type="scientific">Aureispira anguillae</name>
    <dbReference type="NCBI Taxonomy" id="2864201"/>
    <lineage>
        <taxon>Bacteria</taxon>
        <taxon>Pseudomonadati</taxon>
        <taxon>Bacteroidota</taxon>
        <taxon>Saprospiria</taxon>
        <taxon>Saprospirales</taxon>
        <taxon>Saprospiraceae</taxon>
        <taxon>Aureispira</taxon>
    </lineage>
</organism>
<dbReference type="Proteomes" id="UP001060919">
    <property type="component" value="Chromosome"/>
</dbReference>
<accession>A0A916DSW8</accession>
<reference evidence="1" key="1">
    <citation type="submission" date="2022-09" db="EMBL/GenBank/DDBJ databases">
        <title>Aureispira anguillicida sp. nov., isolated from Leptocephalus of Japanese eel Anguilla japonica.</title>
        <authorList>
            <person name="Yuasa K."/>
            <person name="Mekata T."/>
            <person name="Ikunari K."/>
        </authorList>
    </citation>
    <scope>NUCLEOTIDE SEQUENCE</scope>
    <source>
        <strain evidence="1">EL160426</strain>
    </source>
</reference>
<protein>
    <submittedName>
        <fullName evidence="1">Ankyrin repeat domain-containing protein</fullName>
    </submittedName>
</protein>
<evidence type="ECO:0000313" key="2">
    <source>
        <dbReference type="Proteomes" id="UP001060919"/>
    </source>
</evidence>
<evidence type="ECO:0000313" key="1">
    <source>
        <dbReference type="EMBL" id="BDS12804.1"/>
    </source>
</evidence>
<dbReference type="EMBL" id="AP026867">
    <property type="protein sequence ID" value="BDS12804.1"/>
    <property type="molecule type" value="Genomic_DNA"/>
</dbReference>
<dbReference type="SUPFAM" id="SSF48403">
    <property type="entry name" value="Ankyrin repeat"/>
    <property type="match status" value="1"/>
</dbReference>
<dbReference type="Pfam" id="PF12796">
    <property type="entry name" value="Ank_2"/>
    <property type="match status" value="1"/>
</dbReference>
<dbReference type="InterPro" id="IPR052801">
    <property type="entry name" value="Ankyrin-EF-hand"/>
</dbReference>
<dbReference type="Gene3D" id="1.25.40.20">
    <property type="entry name" value="Ankyrin repeat-containing domain"/>
    <property type="match status" value="1"/>
</dbReference>
<dbReference type="PANTHER" id="PTHR24127:SF1">
    <property type="entry name" value="ANKYRIN REPEAT AND EF-HAND DOMAIN-CONTAINING PROTEIN 1"/>
    <property type="match status" value="1"/>
</dbReference>
<keyword evidence="2" id="KW-1185">Reference proteome</keyword>
<name>A0A916DSW8_9BACT</name>